<protein>
    <submittedName>
        <fullName evidence="1">Uncharacterized protein</fullName>
    </submittedName>
</protein>
<evidence type="ECO:0000313" key="2">
    <source>
        <dbReference type="Proteomes" id="UP000322997"/>
    </source>
</evidence>
<proteinExistence type="predicted"/>
<dbReference type="RefSeq" id="WP_148984997.1">
    <property type="nucleotide sequence ID" value="NZ_CP197480.1"/>
</dbReference>
<reference evidence="1 2" key="1">
    <citation type="submission" date="2019-08" db="EMBL/GenBank/DDBJ databases">
        <title>Bacillus genomes from the desert of Cuatro Cienegas, Coahuila.</title>
        <authorList>
            <person name="Olmedo-Alvarez G."/>
        </authorList>
    </citation>
    <scope>NUCLEOTIDE SEQUENCE [LARGE SCALE GENOMIC DNA]</scope>
    <source>
        <strain evidence="1 2">CH108_3D</strain>
    </source>
</reference>
<gene>
    <name evidence="1" type="ORF">FZC83_08245</name>
</gene>
<dbReference type="EMBL" id="VTEQ01000002">
    <property type="protein sequence ID" value="TYS54930.1"/>
    <property type="molecule type" value="Genomic_DNA"/>
</dbReference>
<sequence>MREKDLLQLLTFIAEEDAQISTIVGFFINQLGYDVKSINQIVNHGVTMNIFQVIDNDQDFGNGIGIQSLSEIDWSTSNVKHEIHYNDSEDYRKKLFVANPKVPREFTCFIKG</sequence>
<dbReference type="AlphaFoldDB" id="A0A5D4RVG6"/>
<name>A0A5D4RVG6_9BACI</name>
<dbReference type="Proteomes" id="UP000322997">
    <property type="component" value="Unassembled WGS sequence"/>
</dbReference>
<organism evidence="1 2">
    <name type="scientific">Rossellomorea marisflavi</name>
    <dbReference type="NCBI Taxonomy" id="189381"/>
    <lineage>
        <taxon>Bacteria</taxon>
        <taxon>Bacillati</taxon>
        <taxon>Bacillota</taxon>
        <taxon>Bacilli</taxon>
        <taxon>Bacillales</taxon>
        <taxon>Bacillaceae</taxon>
        <taxon>Rossellomorea</taxon>
    </lineage>
</organism>
<accession>A0A5D4RVG6</accession>
<evidence type="ECO:0000313" key="1">
    <source>
        <dbReference type="EMBL" id="TYS54930.1"/>
    </source>
</evidence>
<comment type="caution">
    <text evidence="1">The sequence shown here is derived from an EMBL/GenBank/DDBJ whole genome shotgun (WGS) entry which is preliminary data.</text>
</comment>